<evidence type="ECO:0000313" key="2">
    <source>
        <dbReference type="Proteomes" id="UP000299102"/>
    </source>
</evidence>
<protein>
    <submittedName>
        <fullName evidence="1">Uncharacterized protein</fullName>
    </submittedName>
</protein>
<dbReference type="AlphaFoldDB" id="A0A4C1TNY7"/>
<organism evidence="1 2">
    <name type="scientific">Eumeta variegata</name>
    <name type="common">Bagworm moth</name>
    <name type="synonym">Eumeta japonica</name>
    <dbReference type="NCBI Taxonomy" id="151549"/>
    <lineage>
        <taxon>Eukaryota</taxon>
        <taxon>Metazoa</taxon>
        <taxon>Ecdysozoa</taxon>
        <taxon>Arthropoda</taxon>
        <taxon>Hexapoda</taxon>
        <taxon>Insecta</taxon>
        <taxon>Pterygota</taxon>
        <taxon>Neoptera</taxon>
        <taxon>Endopterygota</taxon>
        <taxon>Lepidoptera</taxon>
        <taxon>Glossata</taxon>
        <taxon>Ditrysia</taxon>
        <taxon>Tineoidea</taxon>
        <taxon>Psychidae</taxon>
        <taxon>Oiketicinae</taxon>
        <taxon>Eumeta</taxon>
    </lineage>
</organism>
<dbReference type="Proteomes" id="UP000299102">
    <property type="component" value="Unassembled WGS sequence"/>
</dbReference>
<reference evidence="1 2" key="1">
    <citation type="journal article" date="2019" name="Commun. Biol.">
        <title>The bagworm genome reveals a unique fibroin gene that provides high tensile strength.</title>
        <authorList>
            <person name="Kono N."/>
            <person name="Nakamura H."/>
            <person name="Ohtoshi R."/>
            <person name="Tomita M."/>
            <person name="Numata K."/>
            <person name="Arakawa K."/>
        </authorList>
    </citation>
    <scope>NUCLEOTIDE SEQUENCE [LARGE SCALE GENOMIC DNA]</scope>
</reference>
<keyword evidence="2" id="KW-1185">Reference proteome</keyword>
<proteinExistence type="predicted"/>
<gene>
    <name evidence="1" type="ORF">EVAR_5360_1</name>
</gene>
<accession>A0A4C1TNY7</accession>
<dbReference type="EMBL" id="BGZK01000073">
    <property type="protein sequence ID" value="GBP15668.1"/>
    <property type="molecule type" value="Genomic_DNA"/>
</dbReference>
<evidence type="ECO:0000313" key="1">
    <source>
        <dbReference type="EMBL" id="GBP15668.1"/>
    </source>
</evidence>
<comment type="caution">
    <text evidence="1">The sequence shown here is derived from an EMBL/GenBank/DDBJ whole genome shotgun (WGS) entry which is preliminary data.</text>
</comment>
<name>A0A4C1TNY7_EUMVA</name>
<sequence>MLERNLLCFLYLHPPAPDTRRTVAGVSPSPCRPCEIDVLRRRCSGGSLLCHRPTTLSAHPFFQQMSCSHPKGNVLMTRPRSQVSMGGDTALNVAECEAEDHTRGSPSMMPKFGD</sequence>